<dbReference type="GO" id="GO:0019172">
    <property type="term" value="F:glyoxalase III activity"/>
    <property type="evidence" value="ECO:0007669"/>
    <property type="project" value="UniProtKB-EC"/>
</dbReference>
<dbReference type="EMBL" id="CABDVU010000001">
    <property type="protein sequence ID" value="VTN09040.1"/>
    <property type="molecule type" value="Genomic_DNA"/>
</dbReference>
<sequence>MTGLPSDDRHPAPDAAEDKVHKDRRLLTGDSPLTSNNPGKLAAETLLADVAAR</sequence>
<reference evidence="2 3" key="1">
    <citation type="submission" date="2019-04" db="EMBL/GenBank/DDBJ databases">
        <authorList>
            <consortium name="Pathogen Informatics"/>
        </authorList>
    </citation>
    <scope>NUCLEOTIDE SEQUENCE [LARGE SCALE GENOMIC DNA]</scope>
    <source>
        <strain evidence="2 3">NCTC9185</strain>
    </source>
</reference>
<dbReference type="Proteomes" id="UP000339249">
    <property type="component" value="Unassembled WGS sequence"/>
</dbReference>
<dbReference type="AlphaFoldDB" id="A0A4U9CTG3"/>
<evidence type="ECO:0000313" key="2">
    <source>
        <dbReference type="EMBL" id="VTN09040.1"/>
    </source>
</evidence>
<gene>
    <name evidence="2" type="primary">hchA</name>
    <name evidence="2" type="ORF">NCTC9185_00923</name>
</gene>
<keyword evidence="2" id="KW-0456">Lyase</keyword>
<proteinExistence type="predicted"/>
<organism evidence="2 3">
    <name type="scientific">Raoultella terrigena</name>
    <name type="common">Klebsiella terrigena</name>
    <dbReference type="NCBI Taxonomy" id="577"/>
    <lineage>
        <taxon>Bacteria</taxon>
        <taxon>Pseudomonadati</taxon>
        <taxon>Pseudomonadota</taxon>
        <taxon>Gammaproteobacteria</taxon>
        <taxon>Enterobacterales</taxon>
        <taxon>Enterobacteriaceae</taxon>
        <taxon>Klebsiella/Raoultella group</taxon>
        <taxon>Raoultella</taxon>
    </lineage>
</organism>
<feature type="region of interest" description="Disordered" evidence="1">
    <location>
        <begin position="1"/>
        <end position="42"/>
    </location>
</feature>
<dbReference type="EC" id="4.2.1.130" evidence="2"/>
<evidence type="ECO:0000256" key="1">
    <source>
        <dbReference type="SAM" id="MobiDB-lite"/>
    </source>
</evidence>
<accession>A0A4U9CTG3</accession>
<name>A0A4U9CTG3_RAOTE</name>
<feature type="compositionally biased region" description="Basic and acidic residues" evidence="1">
    <location>
        <begin position="1"/>
        <end position="27"/>
    </location>
</feature>
<evidence type="ECO:0000313" key="3">
    <source>
        <dbReference type="Proteomes" id="UP000339249"/>
    </source>
</evidence>
<protein>
    <submittedName>
        <fullName evidence="2">Molecular chaperone Hsp31 and glyoxalase 3</fullName>
        <ecNumber evidence="2">4.2.1.130</ecNumber>
    </submittedName>
</protein>